<keyword evidence="2" id="KW-1185">Reference proteome</keyword>
<organism evidence="1 2">
    <name type="scientific">Pedobacter chitinilyticus</name>
    <dbReference type="NCBI Taxonomy" id="2233776"/>
    <lineage>
        <taxon>Bacteria</taxon>
        <taxon>Pseudomonadati</taxon>
        <taxon>Bacteroidota</taxon>
        <taxon>Sphingobacteriia</taxon>
        <taxon>Sphingobacteriales</taxon>
        <taxon>Sphingobacteriaceae</taxon>
        <taxon>Pedobacter</taxon>
    </lineage>
</organism>
<comment type="caution">
    <text evidence="1">The sequence shown here is derived from an EMBL/GenBank/DDBJ whole genome shotgun (WGS) entry which is preliminary data.</text>
</comment>
<accession>A0A3S3Q0R3</accession>
<sequence length="377" mass="41088">MKRILLLSLLAVTLFFSCKKDKDEAFPTLSMQVTEKTLTVQVNTQKSFSVVIPNGKTITSEWKLNNTVVGSEASYVFKPTSAGDYTLTYTGSNAQGSFTFTYQINVPVPVIDPGANSSMYISKVFEYLPAPGQHINMPSLGSLEQAQKLVGSTNNLVSLGGFGGYVIFGFDHSVKNNEGYDLGVYGNPTGPNNASAEHGIVMVSQDKNGNGLPDDEWFELAGSEYAKTTTIKNYEITYTNPKAFVDVPWTDNQGNTGVVKNLSKNKNHYPLFAANQDKITFKGTLLPSTSLSTSGLIINKPFEWGYTDSYSVGDDYQNKGYNSFDISWAVDNNGNKVVLKTIDFVKVYSAQNINAGILGEISTDIKGAVDLHIKALK</sequence>
<proteinExistence type="predicted"/>
<dbReference type="SUPFAM" id="SSF49299">
    <property type="entry name" value="PKD domain"/>
    <property type="match status" value="1"/>
</dbReference>
<gene>
    <name evidence="1" type="ORF">DPV69_02515</name>
</gene>
<evidence type="ECO:0000313" key="2">
    <source>
        <dbReference type="Proteomes" id="UP000284120"/>
    </source>
</evidence>
<reference evidence="1 2" key="1">
    <citation type="submission" date="2018-06" db="EMBL/GenBank/DDBJ databases">
        <title>Pedobacter endophyticus sp. nov., an endophytic bacterium isolated from a leaf of Triticum aestivum.</title>
        <authorList>
            <person name="Zhang L."/>
        </authorList>
    </citation>
    <scope>NUCLEOTIDE SEQUENCE [LARGE SCALE GENOMIC DNA]</scope>
    <source>
        <strain evidence="1 2">CM134L-2</strain>
    </source>
</reference>
<dbReference type="EMBL" id="SAYW01000001">
    <property type="protein sequence ID" value="RWU10237.1"/>
    <property type="molecule type" value="Genomic_DNA"/>
</dbReference>
<evidence type="ECO:0000313" key="1">
    <source>
        <dbReference type="EMBL" id="RWU10237.1"/>
    </source>
</evidence>
<dbReference type="AlphaFoldDB" id="A0A3S3Q0R3"/>
<name>A0A3S3Q0R3_9SPHI</name>
<dbReference type="RefSeq" id="WP_113645731.1">
    <property type="nucleotide sequence ID" value="NZ_QMHN01000001.1"/>
</dbReference>
<dbReference type="PROSITE" id="PS51257">
    <property type="entry name" value="PROKAR_LIPOPROTEIN"/>
    <property type="match status" value="1"/>
</dbReference>
<dbReference type="InterPro" id="IPR035986">
    <property type="entry name" value="PKD_dom_sf"/>
</dbReference>
<protein>
    <submittedName>
        <fullName evidence="1">PKD domain-containing protein</fullName>
    </submittedName>
</protein>
<dbReference type="OrthoDB" id="975810at2"/>
<dbReference type="Proteomes" id="UP000284120">
    <property type="component" value="Unassembled WGS sequence"/>
</dbReference>